<comment type="caution">
    <text evidence="2">The sequence shown here is derived from an EMBL/GenBank/DDBJ whole genome shotgun (WGS) entry which is preliminary data.</text>
</comment>
<keyword evidence="3" id="KW-1185">Reference proteome</keyword>
<accession>A0A839SAI8</accession>
<name>A0A839SAI8_9SPHI</name>
<dbReference type="EMBL" id="JACHWX010000002">
    <property type="protein sequence ID" value="MBB3054384.1"/>
    <property type="molecule type" value="Genomic_DNA"/>
</dbReference>
<dbReference type="SUPFAM" id="SSF51338">
    <property type="entry name" value="Composite domain of metallo-dependent hydrolases"/>
    <property type="match status" value="1"/>
</dbReference>
<dbReference type="Gene3D" id="3.10.310.70">
    <property type="match status" value="1"/>
</dbReference>
<reference evidence="2" key="1">
    <citation type="submission" date="2020-08" db="EMBL/GenBank/DDBJ databases">
        <title>Genomic Encyclopedia of Type Strains, Phase III (KMG-III): the genomes of soil and plant-associated and newly described type strains.</title>
        <authorList>
            <person name="Whitman W."/>
        </authorList>
    </citation>
    <scope>NUCLEOTIDE SEQUENCE [LARGE SCALE GENOMIC DNA]</scope>
    <source>
        <strain evidence="2">CECT 8628</strain>
    </source>
</reference>
<dbReference type="InterPro" id="IPR013108">
    <property type="entry name" value="Amidohydro_3"/>
</dbReference>
<sequence>MPTLIIHNVNLLSFNDGFTGKGYDAIAIDGNHIKGIGRWDELKSLVQAGTEVIDAGGKTLMPGFNDSHIHIWKVGNLATYMLDVRKAGSLAEMLGMIESYHQNNPDLGWITARGFNEAGWKEGRMPDKNDLDKVVKDKPVYLIRTCAHIAVANTRALEISNVTSSTPVPEGGVMHKGNDGKPNGIFSETALGLVSKNIPAYTKDELKTMVTAARKQLYSFGITAATDPAVDPLLLQAYYEMHQAGDLGFRLNAIPILLPDGGEKPYDLPENFSSDGLNVNTVKFFSDGGLSGKTAALKRPYKNTNEHGVLRLRQQQYLRLGKAAMEKGLGLATHAIGDAAIEFVIDTYVKLGEMLPGVLRRIEHLGLPEKKHLELMAKHQIATSMQTIFISELGKNFRQYLDQDYLNQCYPVRSVLKHGILTALSSDAPVVSNLNPVKGMEAAVTRMDNEGFVIAADEAISVADALKAYTINAATIGQTPQFGTLEPGQLADFIMLNRDPLAMAPADISTLKVERTFIDGKCVYEN</sequence>
<proteinExistence type="predicted"/>
<evidence type="ECO:0000259" key="1">
    <source>
        <dbReference type="Pfam" id="PF07969"/>
    </source>
</evidence>
<gene>
    <name evidence="2" type="ORF">FHS11_000794</name>
</gene>
<dbReference type="OrthoDB" id="9767366at2"/>
<dbReference type="Gene3D" id="2.30.40.10">
    <property type="entry name" value="Urease, subunit C, domain 1"/>
    <property type="match status" value="1"/>
</dbReference>
<feature type="domain" description="Amidohydrolase 3" evidence="1">
    <location>
        <begin position="51"/>
        <end position="524"/>
    </location>
</feature>
<dbReference type="InterPro" id="IPR011059">
    <property type="entry name" value="Metal-dep_hydrolase_composite"/>
</dbReference>
<evidence type="ECO:0000313" key="3">
    <source>
        <dbReference type="Proteomes" id="UP000539265"/>
    </source>
</evidence>
<dbReference type="InterPro" id="IPR032466">
    <property type="entry name" value="Metal_Hydrolase"/>
</dbReference>
<dbReference type="GO" id="GO:0016810">
    <property type="term" value="F:hydrolase activity, acting on carbon-nitrogen (but not peptide) bonds"/>
    <property type="evidence" value="ECO:0007669"/>
    <property type="project" value="InterPro"/>
</dbReference>
<dbReference type="Gene3D" id="3.20.20.140">
    <property type="entry name" value="Metal-dependent hydrolases"/>
    <property type="match status" value="1"/>
</dbReference>
<dbReference type="RefSeq" id="WP_096357037.1">
    <property type="nucleotide sequence ID" value="NZ_AP017313.1"/>
</dbReference>
<dbReference type="Pfam" id="PF07969">
    <property type="entry name" value="Amidohydro_3"/>
    <property type="match status" value="1"/>
</dbReference>
<dbReference type="SUPFAM" id="SSF51556">
    <property type="entry name" value="Metallo-dependent hydrolases"/>
    <property type="match status" value="1"/>
</dbReference>
<dbReference type="InterPro" id="IPR033932">
    <property type="entry name" value="YtcJ-like"/>
</dbReference>
<dbReference type="CDD" id="cd01300">
    <property type="entry name" value="YtcJ_like"/>
    <property type="match status" value="1"/>
</dbReference>
<evidence type="ECO:0000313" key="2">
    <source>
        <dbReference type="EMBL" id="MBB3054384.1"/>
    </source>
</evidence>
<organism evidence="2 3">
    <name type="scientific">Mucilaginibacter gotjawali</name>
    <dbReference type="NCBI Taxonomy" id="1550579"/>
    <lineage>
        <taxon>Bacteria</taxon>
        <taxon>Pseudomonadati</taxon>
        <taxon>Bacteroidota</taxon>
        <taxon>Sphingobacteriia</taxon>
        <taxon>Sphingobacteriales</taxon>
        <taxon>Sphingobacteriaceae</taxon>
        <taxon>Mucilaginibacter</taxon>
    </lineage>
</organism>
<dbReference type="PANTHER" id="PTHR22642:SF2">
    <property type="entry name" value="PROTEIN LONG AFTER FAR-RED 3"/>
    <property type="match status" value="1"/>
</dbReference>
<dbReference type="Proteomes" id="UP000539265">
    <property type="component" value="Unassembled WGS sequence"/>
</dbReference>
<dbReference type="AlphaFoldDB" id="A0A839SAI8"/>
<protein>
    <recommendedName>
        <fullName evidence="1">Amidohydrolase 3 domain-containing protein</fullName>
    </recommendedName>
</protein>
<dbReference type="PANTHER" id="PTHR22642">
    <property type="entry name" value="IMIDAZOLONEPROPIONASE"/>
    <property type="match status" value="1"/>
</dbReference>